<dbReference type="Proteomes" id="UP001303046">
    <property type="component" value="Unassembled WGS sequence"/>
</dbReference>
<organism evidence="2 3">
    <name type="scientific">Necator americanus</name>
    <name type="common">Human hookworm</name>
    <dbReference type="NCBI Taxonomy" id="51031"/>
    <lineage>
        <taxon>Eukaryota</taxon>
        <taxon>Metazoa</taxon>
        <taxon>Ecdysozoa</taxon>
        <taxon>Nematoda</taxon>
        <taxon>Chromadorea</taxon>
        <taxon>Rhabditida</taxon>
        <taxon>Rhabditina</taxon>
        <taxon>Rhabditomorpha</taxon>
        <taxon>Strongyloidea</taxon>
        <taxon>Ancylostomatidae</taxon>
        <taxon>Bunostominae</taxon>
        <taxon>Necator</taxon>
    </lineage>
</organism>
<feature type="region of interest" description="Disordered" evidence="1">
    <location>
        <begin position="56"/>
        <end position="75"/>
    </location>
</feature>
<evidence type="ECO:0000313" key="3">
    <source>
        <dbReference type="Proteomes" id="UP001303046"/>
    </source>
</evidence>
<evidence type="ECO:0000313" key="2">
    <source>
        <dbReference type="EMBL" id="KAK6729588.1"/>
    </source>
</evidence>
<name>A0ABR1BWW2_NECAM</name>
<gene>
    <name evidence="2" type="primary">Necator_chrI.g2688</name>
    <name evidence="2" type="ORF">RB195_006560</name>
</gene>
<feature type="compositionally biased region" description="Polar residues" evidence="1">
    <location>
        <begin position="57"/>
        <end position="75"/>
    </location>
</feature>
<comment type="caution">
    <text evidence="2">The sequence shown here is derived from an EMBL/GenBank/DDBJ whole genome shotgun (WGS) entry which is preliminary data.</text>
</comment>
<dbReference type="EMBL" id="JAVFWL010000001">
    <property type="protein sequence ID" value="KAK6729588.1"/>
    <property type="molecule type" value="Genomic_DNA"/>
</dbReference>
<accession>A0ABR1BWW2</accession>
<reference evidence="2 3" key="1">
    <citation type="submission" date="2023-08" db="EMBL/GenBank/DDBJ databases">
        <title>A Necator americanus chromosomal reference genome.</title>
        <authorList>
            <person name="Ilik V."/>
            <person name="Petrzelkova K.J."/>
            <person name="Pardy F."/>
            <person name="Fuh T."/>
            <person name="Niatou-Singa F.S."/>
            <person name="Gouil Q."/>
            <person name="Baker L."/>
            <person name="Ritchie M.E."/>
            <person name="Jex A.R."/>
            <person name="Gazzola D."/>
            <person name="Li H."/>
            <person name="Toshio Fujiwara R."/>
            <person name="Zhan B."/>
            <person name="Aroian R.V."/>
            <person name="Pafco B."/>
            <person name="Schwarz E.M."/>
        </authorList>
    </citation>
    <scope>NUCLEOTIDE SEQUENCE [LARGE SCALE GENOMIC DNA]</scope>
    <source>
        <strain evidence="2 3">Aroian</strain>
        <tissue evidence="2">Whole animal</tissue>
    </source>
</reference>
<evidence type="ECO:0000256" key="1">
    <source>
        <dbReference type="SAM" id="MobiDB-lite"/>
    </source>
</evidence>
<sequence length="75" mass="8787">MKYRSFKLEKSCVCHYVITINFKRSDNVSSVNRDQYESWLKLKQIKDDLRIQHAKIQGQSNMGSTPNINSHNINS</sequence>
<keyword evidence="3" id="KW-1185">Reference proteome</keyword>
<protein>
    <submittedName>
        <fullName evidence="2">Uncharacterized protein</fullName>
    </submittedName>
</protein>
<proteinExistence type="predicted"/>